<dbReference type="AlphaFoldDB" id="A0A438DVD5"/>
<protein>
    <submittedName>
        <fullName evidence="1">Uncharacterized protein</fullName>
    </submittedName>
</protein>
<reference evidence="1 2" key="1">
    <citation type="journal article" date="2018" name="PLoS Genet.">
        <title>Population sequencing reveals clonal diversity and ancestral inbreeding in the grapevine cultivar Chardonnay.</title>
        <authorList>
            <person name="Roach M.J."/>
            <person name="Johnson D.L."/>
            <person name="Bohlmann J."/>
            <person name="van Vuuren H.J."/>
            <person name="Jones S.J."/>
            <person name="Pretorius I.S."/>
            <person name="Schmidt S.A."/>
            <person name="Borneman A.R."/>
        </authorList>
    </citation>
    <scope>NUCLEOTIDE SEQUENCE [LARGE SCALE GENOMIC DNA]</scope>
    <source>
        <strain evidence="2">cv. Chardonnay</strain>
        <tissue evidence="1">Leaf</tissue>
    </source>
</reference>
<sequence>MMDRQCFCWHSKLCGEPLKPCADSEGIQRGFELESRSKDKLNGFFYSKQGCSYTMMRRGPTLHGLHGHF</sequence>
<dbReference type="EMBL" id="QGNW01001483">
    <property type="protein sequence ID" value="RVW39433.1"/>
    <property type="molecule type" value="Genomic_DNA"/>
</dbReference>
<comment type="caution">
    <text evidence="1">The sequence shown here is derived from an EMBL/GenBank/DDBJ whole genome shotgun (WGS) entry which is preliminary data.</text>
</comment>
<evidence type="ECO:0000313" key="2">
    <source>
        <dbReference type="Proteomes" id="UP000288805"/>
    </source>
</evidence>
<name>A0A438DVD5_VITVI</name>
<organism evidence="1 2">
    <name type="scientific">Vitis vinifera</name>
    <name type="common">Grape</name>
    <dbReference type="NCBI Taxonomy" id="29760"/>
    <lineage>
        <taxon>Eukaryota</taxon>
        <taxon>Viridiplantae</taxon>
        <taxon>Streptophyta</taxon>
        <taxon>Embryophyta</taxon>
        <taxon>Tracheophyta</taxon>
        <taxon>Spermatophyta</taxon>
        <taxon>Magnoliopsida</taxon>
        <taxon>eudicotyledons</taxon>
        <taxon>Gunneridae</taxon>
        <taxon>Pentapetalae</taxon>
        <taxon>rosids</taxon>
        <taxon>Vitales</taxon>
        <taxon>Vitaceae</taxon>
        <taxon>Viteae</taxon>
        <taxon>Vitis</taxon>
    </lineage>
</organism>
<accession>A0A438DVD5</accession>
<gene>
    <name evidence="1" type="ORF">CK203_106560</name>
</gene>
<proteinExistence type="predicted"/>
<evidence type="ECO:0000313" key="1">
    <source>
        <dbReference type="EMBL" id="RVW39433.1"/>
    </source>
</evidence>
<dbReference type="Proteomes" id="UP000288805">
    <property type="component" value="Unassembled WGS sequence"/>
</dbReference>